<dbReference type="Proteomes" id="UP001638806">
    <property type="component" value="Unassembled WGS sequence"/>
</dbReference>
<accession>A0ACC4E4U5</accession>
<organism evidence="1 2">
    <name type="scientific">Purpureocillium lilacinum</name>
    <name type="common">Paecilomyces lilacinus</name>
    <dbReference type="NCBI Taxonomy" id="33203"/>
    <lineage>
        <taxon>Eukaryota</taxon>
        <taxon>Fungi</taxon>
        <taxon>Dikarya</taxon>
        <taxon>Ascomycota</taxon>
        <taxon>Pezizomycotina</taxon>
        <taxon>Sordariomycetes</taxon>
        <taxon>Hypocreomycetidae</taxon>
        <taxon>Hypocreales</taxon>
        <taxon>Ophiocordycipitaceae</taxon>
        <taxon>Purpureocillium</taxon>
    </lineage>
</organism>
<proteinExistence type="predicted"/>
<evidence type="ECO:0000313" key="2">
    <source>
        <dbReference type="Proteomes" id="UP001638806"/>
    </source>
</evidence>
<dbReference type="EMBL" id="JBGNUJ010000003">
    <property type="protein sequence ID" value="KAL3962651.1"/>
    <property type="molecule type" value="Genomic_DNA"/>
</dbReference>
<evidence type="ECO:0000313" key="1">
    <source>
        <dbReference type="EMBL" id="KAL3962651.1"/>
    </source>
</evidence>
<sequence>MAASLARAGGGGQRDGEGGMGERGVGWNPALPGPQEQQRLEKRLGVELGTICRVVGTVSDKTSRSGLLCHQHIAWGVTMVATTLDSRASPGRTQLAPSWHPSGTQFDMAAGSLRGGARSSDAHVLAALRRGRETGVRRFLRREPSTDLRCVPREQQVQRLYAHDAHLRAENALRLAREFVSGLWRRQGAGWGAMGEAVAAAWQDMPFLGAAHPTLGGLFRQNGAQSRLHGGSSPCREASLKAKPQPAVTSNEGSLRDDDSIKATLSPFTRRFFCLPGLPLLLEVRREGECRVSPAPCNIASIGEPVPSIKTPPYSSPARSPREPQRGADVVRWRRRSFLRSESLAQRGGSRATVTLWAEAARRDSITGRARQLANWGIGGQEEGKGTFAEALAWTLNTWQPALAPEAVRTGFARWGRRSGSGVRGFASSREAAHHHRHDAVDGVADGTLHKATMADFDD</sequence>
<keyword evidence="2" id="KW-1185">Reference proteome</keyword>
<comment type="caution">
    <text evidence="1">The sequence shown here is derived from an EMBL/GenBank/DDBJ whole genome shotgun (WGS) entry which is preliminary data.</text>
</comment>
<reference evidence="1" key="1">
    <citation type="submission" date="2024-12" db="EMBL/GenBank/DDBJ databases">
        <title>Comparative genomics and development of molecular markers within Purpureocillium lilacinum and among Purpureocillium species.</title>
        <authorList>
            <person name="Yeh Z.-Y."/>
            <person name="Ni N.-T."/>
            <person name="Lo P.-H."/>
            <person name="Mushyakhwo K."/>
            <person name="Lin C.-F."/>
            <person name="Nai Y.-S."/>
        </authorList>
    </citation>
    <scope>NUCLEOTIDE SEQUENCE</scope>
    <source>
        <strain evidence="1">NCHU-NPUST-175</strain>
    </source>
</reference>
<gene>
    <name evidence="1" type="ORF">ACCO45_004174</name>
</gene>
<name>A0ACC4E4U5_PURLI</name>
<protein>
    <submittedName>
        <fullName evidence="1">Uncharacterized protein</fullName>
    </submittedName>
</protein>